<proteinExistence type="predicted"/>
<reference evidence="1 2" key="1">
    <citation type="submission" date="2014-07" db="EMBL/GenBank/DDBJ databases">
        <title>Draft genome sequence of Thalassospira profundimaris R8-17.</title>
        <authorList>
            <person name="Lai Q."/>
            <person name="Shao Z."/>
        </authorList>
    </citation>
    <scope>NUCLEOTIDE SEQUENCE [LARGE SCALE GENOMIC DNA]</scope>
    <source>
        <strain evidence="1 2">R8-17</strain>
    </source>
</reference>
<dbReference type="RefSeq" id="WP_062956610.1">
    <property type="nucleotide sequence ID" value="NZ_JPWB01000001.1"/>
</dbReference>
<dbReference type="Proteomes" id="UP000253061">
    <property type="component" value="Unassembled WGS sequence"/>
</dbReference>
<organism evidence="1 2">
    <name type="scientific">Thalassospira profundimaris</name>
    <dbReference type="NCBI Taxonomy" id="502049"/>
    <lineage>
        <taxon>Bacteria</taxon>
        <taxon>Pseudomonadati</taxon>
        <taxon>Pseudomonadota</taxon>
        <taxon>Alphaproteobacteria</taxon>
        <taxon>Rhodospirillales</taxon>
        <taxon>Thalassospiraceae</taxon>
        <taxon>Thalassospira</taxon>
    </lineage>
</organism>
<evidence type="ECO:0000313" key="1">
    <source>
        <dbReference type="EMBL" id="RCK25306.1"/>
    </source>
</evidence>
<evidence type="ECO:0000313" key="2">
    <source>
        <dbReference type="Proteomes" id="UP000253061"/>
    </source>
</evidence>
<dbReference type="AlphaFoldDB" id="A0A367VJH0"/>
<dbReference type="EMBL" id="JPWB01000001">
    <property type="protein sequence ID" value="RCK25306.1"/>
    <property type="molecule type" value="Genomic_DNA"/>
</dbReference>
<sequence length="314" mass="35951">MTPKILEQLELASQAQDDEALAIFRHLSESLDNLGLSWISLARCESEHAAPNQRMLPTPGNTLRFNDLMSENDFGVVLRATRDAVGDLKWFDDDRYLAFGLMCQAEEQWLGNGFIDKKTLEYLSYSIPVLGVEMHNPEAYFGFAQDAWLESHREYLAELKKTRLAQEMLDMIEQNEIYSKNDVVAGGLRHKILEFARITPQFVETWREALFLMRPQANKFDLDGLKKALHSDNTKAARIAIAFLAGITPVQLWPYRPDISDLRDGSLSIKMNRHELDQDFGTFSRTHGSSFTDIECVKELRLILNHYLGLIPIK</sequence>
<accession>A0A367VJH0</accession>
<comment type="caution">
    <text evidence="1">The sequence shown here is derived from an EMBL/GenBank/DDBJ whole genome shotgun (WGS) entry which is preliminary data.</text>
</comment>
<protein>
    <submittedName>
        <fullName evidence="1">Uncharacterized protein</fullName>
    </submittedName>
</protein>
<gene>
    <name evidence="1" type="ORF">TH6_01380</name>
</gene>
<name>A0A367VJH0_9PROT</name>